<dbReference type="STRING" id="646.BJD16_04115"/>
<evidence type="ECO:0000313" key="7">
    <source>
        <dbReference type="EMBL" id="OHY91139.1"/>
    </source>
</evidence>
<comment type="function">
    <text evidence="6">Probably catalyzes the deacetylation of acetylated carbohydrates an important step in the degradation of oligosaccharides.</text>
</comment>
<dbReference type="Pfam" id="PF04794">
    <property type="entry name" value="YdjC"/>
    <property type="match status" value="1"/>
</dbReference>
<dbReference type="SUPFAM" id="SSF88713">
    <property type="entry name" value="Glycoside hydrolase/deacetylase"/>
    <property type="match status" value="1"/>
</dbReference>
<comment type="subunit">
    <text evidence="6">Homodimer.</text>
</comment>
<organism evidence="7 8">
    <name type="scientific">Aeromonas sobria</name>
    <dbReference type="NCBI Taxonomy" id="646"/>
    <lineage>
        <taxon>Bacteria</taxon>
        <taxon>Pseudomonadati</taxon>
        <taxon>Pseudomonadota</taxon>
        <taxon>Gammaproteobacteria</taxon>
        <taxon>Aeromonadales</taxon>
        <taxon>Aeromonadaceae</taxon>
        <taxon>Aeromonas</taxon>
    </lineage>
</organism>
<comment type="similarity">
    <text evidence="6">Belongs to the YdjC deacetylase family.</text>
</comment>
<keyword evidence="3 6" id="KW-0378">Hydrolase</keyword>
<dbReference type="GO" id="GO:0052777">
    <property type="term" value="P:diacetylchitobiose catabolic process"/>
    <property type="evidence" value="ECO:0007669"/>
    <property type="project" value="TreeGrafter"/>
</dbReference>
<dbReference type="RefSeq" id="WP_042020154.1">
    <property type="nucleotide sequence ID" value="NZ_CDBW01000016.1"/>
</dbReference>
<name>A0A1S2CSL4_AERSO</name>
<dbReference type="HAMAP" id="MF_01246">
    <property type="entry name" value="COD"/>
    <property type="match status" value="1"/>
</dbReference>
<evidence type="ECO:0000256" key="4">
    <source>
        <dbReference type="ARBA" id="ARBA00022842"/>
    </source>
</evidence>
<dbReference type="EC" id="3.5.1.-" evidence="6"/>
<dbReference type="InterPro" id="IPR006879">
    <property type="entry name" value="YdjC-like"/>
</dbReference>
<keyword evidence="2 6" id="KW-0479">Metal-binding</keyword>
<evidence type="ECO:0000256" key="5">
    <source>
        <dbReference type="ARBA" id="ARBA00023277"/>
    </source>
</evidence>
<gene>
    <name evidence="7" type="ORF">BJD16_04115</name>
</gene>
<dbReference type="GO" id="GO:0000272">
    <property type="term" value="P:polysaccharide catabolic process"/>
    <property type="evidence" value="ECO:0007669"/>
    <property type="project" value="InterPro"/>
</dbReference>
<protein>
    <recommendedName>
        <fullName evidence="6">Carbohydrate deacetylase</fullName>
        <ecNumber evidence="6">3.5.1.-</ecNumber>
    </recommendedName>
</protein>
<evidence type="ECO:0000313" key="8">
    <source>
        <dbReference type="Proteomes" id="UP000179934"/>
    </source>
</evidence>
<evidence type="ECO:0000256" key="3">
    <source>
        <dbReference type="ARBA" id="ARBA00022801"/>
    </source>
</evidence>
<dbReference type="InterPro" id="IPR022948">
    <property type="entry name" value="COD_ChbG_bac"/>
</dbReference>
<dbReference type="AlphaFoldDB" id="A0A1S2CSL4"/>
<dbReference type="CDD" id="cd10803">
    <property type="entry name" value="YdjC_EF3048_like"/>
    <property type="match status" value="1"/>
</dbReference>
<dbReference type="InterPro" id="IPR011330">
    <property type="entry name" value="Glyco_hydro/deAcase_b/a-brl"/>
</dbReference>
<dbReference type="EMBL" id="MKFU01000023">
    <property type="protein sequence ID" value="OHY91139.1"/>
    <property type="molecule type" value="Genomic_DNA"/>
</dbReference>
<comment type="cofactor">
    <cofactor evidence="1 6">
        <name>Mg(2+)</name>
        <dbReference type="ChEBI" id="CHEBI:18420"/>
    </cofactor>
</comment>
<evidence type="ECO:0000256" key="1">
    <source>
        <dbReference type="ARBA" id="ARBA00001946"/>
    </source>
</evidence>
<keyword evidence="5 6" id="KW-0119">Carbohydrate metabolism</keyword>
<dbReference type="GO" id="GO:0019213">
    <property type="term" value="F:deacetylase activity"/>
    <property type="evidence" value="ECO:0007669"/>
    <property type="project" value="TreeGrafter"/>
</dbReference>
<dbReference type="PANTHER" id="PTHR31609">
    <property type="entry name" value="YDJC DEACETYLASE FAMILY MEMBER"/>
    <property type="match status" value="1"/>
</dbReference>
<dbReference type="Proteomes" id="UP000179934">
    <property type="component" value="Unassembled WGS sequence"/>
</dbReference>
<comment type="caution">
    <text evidence="7">The sequence shown here is derived from an EMBL/GenBank/DDBJ whole genome shotgun (WGS) entry which is preliminary data.</text>
</comment>
<dbReference type="Gene3D" id="3.20.20.370">
    <property type="entry name" value="Glycoside hydrolase/deacetylase"/>
    <property type="match status" value="1"/>
</dbReference>
<dbReference type="PANTHER" id="PTHR31609:SF1">
    <property type="entry name" value="CARBOHYDRATE DEACETYLASE"/>
    <property type="match status" value="1"/>
</dbReference>
<feature type="binding site" evidence="6">
    <location>
        <position position="126"/>
    </location>
    <ligand>
        <name>Mg(2+)</name>
        <dbReference type="ChEBI" id="CHEBI:18420"/>
    </ligand>
</feature>
<dbReference type="GO" id="GO:0046872">
    <property type="term" value="F:metal ion binding"/>
    <property type="evidence" value="ECO:0007669"/>
    <property type="project" value="UniProtKB-KW"/>
</dbReference>
<keyword evidence="4 6" id="KW-0460">Magnesium</keyword>
<dbReference type="GO" id="GO:0016811">
    <property type="term" value="F:hydrolase activity, acting on carbon-nitrogen (but not peptide) bonds, in linear amides"/>
    <property type="evidence" value="ECO:0007669"/>
    <property type="project" value="UniProtKB-UniRule"/>
</dbReference>
<evidence type="ECO:0000256" key="6">
    <source>
        <dbReference type="HAMAP-Rule" id="MF_01246"/>
    </source>
</evidence>
<reference evidence="7 8" key="1">
    <citation type="submission" date="2016-09" db="EMBL/GenBank/DDBJ databases">
        <title>Draft Genome Sequence of Aeromonas sobria Strain 08005, Isolated from Sick Rana catesbeiana.</title>
        <authorList>
            <person name="Yang Q."/>
        </authorList>
    </citation>
    <scope>NUCLEOTIDE SEQUENCE [LARGE SCALE GENOMIC DNA]</scope>
    <source>
        <strain evidence="7 8">08005</strain>
    </source>
</reference>
<evidence type="ECO:0000256" key="2">
    <source>
        <dbReference type="ARBA" id="ARBA00022723"/>
    </source>
</evidence>
<dbReference type="GeneID" id="58921947"/>
<sequence length="258" mass="28762">MSKRLIINADDFGLCRAQNYGIVEAFEHGVVSSTTAIVTSPAIEHAAWLAGCFPELPVGLHFMLSWGKPLTPLTSLVNEQGDLNKGIWHKSEAGELDLAEISGELASQYQRFVAIFGKPPTHIDSHHHVHMLPTIYPLVEAFAKTHDLPLRIDRGEIARHGLTVTHPQSCDRFDDRFYGAQLTQASLLQLLDEASEQGANSLEIMCHPSFIDLEMQDSSYCQPRLNELAILTDPSLPTLIAERGYRLASYQEWRCDAK</sequence>
<feature type="binding site" evidence="6">
    <location>
        <position position="61"/>
    </location>
    <ligand>
        <name>Mg(2+)</name>
        <dbReference type="ChEBI" id="CHEBI:18420"/>
    </ligand>
</feature>
<dbReference type="NCBIfam" id="NF002559">
    <property type="entry name" value="PRK02134.1"/>
    <property type="match status" value="1"/>
</dbReference>
<accession>A0A1S2CSL4</accession>
<proteinExistence type="inferred from homology"/>
<dbReference type="OrthoDB" id="9774177at2"/>